<reference evidence="2" key="1">
    <citation type="submission" date="2024-06" db="EMBL/GenBank/DDBJ databases">
        <title>Draft Genome Sequences of Epichloe bromicola Strains Isolated from Elymus ciliaris.</title>
        <authorList>
            <consortium name="Epichloe bromicola genome sequencing consortium"/>
            <person name="Miura A."/>
            <person name="Imano S."/>
            <person name="Ashida A."/>
            <person name="Sato I."/>
            <person name="Chiba S."/>
            <person name="Tanaka A."/>
            <person name="Camagna M."/>
            <person name="Takemoto D."/>
        </authorList>
    </citation>
    <scope>NUCLEOTIDE SEQUENCE [LARGE SCALE GENOMIC DNA]</scope>
    <source>
        <strain evidence="2">DP</strain>
    </source>
</reference>
<sequence length="79" mass="9065">MNVPNEQTLYSEPDENQQQIDKQVGLVIQNCDGFVGSADLFQPVEIGHCFDGQRSDVVAWRGWFTSWLAAREGWGCRFW</sequence>
<keyword evidence="2" id="KW-1185">Reference proteome</keyword>
<gene>
    <name evidence="1" type="primary">g4969</name>
    <name evidence="1" type="ORF">EsDP_00004969</name>
</gene>
<dbReference type="EMBL" id="BAAFGZ010000211">
    <property type="protein sequence ID" value="GAB0136675.1"/>
    <property type="molecule type" value="Genomic_DNA"/>
</dbReference>
<comment type="caution">
    <text evidence="1">The sequence shown here is derived from an EMBL/GenBank/DDBJ whole genome shotgun (WGS) entry which is preliminary data.</text>
</comment>
<accession>A0ABQ0CTF0</accession>
<protein>
    <submittedName>
        <fullName evidence="1">Uncharacterized protein</fullName>
    </submittedName>
</protein>
<name>A0ABQ0CTF0_9HYPO</name>
<proteinExistence type="predicted"/>
<organism evidence="1 2">
    <name type="scientific">Epichloe bromicola</name>
    <dbReference type="NCBI Taxonomy" id="79588"/>
    <lineage>
        <taxon>Eukaryota</taxon>
        <taxon>Fungi</taxon>
        <taxon>Dikarya</taxon>
        <taxon>Ascomycota</taxon>
        <taxon>Pezizomycotina</taxon>
        <taxon>Sordariomycetes</taxon>
        <taxon>Hypocreomycetidae</taxon>
        <taxon>Hypocreales</taxon>
        <taxon>Clavicipitaceae</taxon>
        <taxon>Epichloe</taxon>
    </lineage>
</organism>
<evidence type="ECO:0000313" key="2">
    <source>
        <dbReference type="Proteomes" id="UP001562357"/>
    </source>
</evidence>
<dbReference type="Proteomes" id="UP001562357">
    <property type="component" value="Unassembled WGS sequence"/>
</dbReference>
<evidence type="ECO:0000313" key="1">
    <source>
        <dbReference type="EMBL" id="GAB0136675.1"/>
    </source>
</evidence>